<proteinExistence type="predicted"/>
<accession>A0A7S3ZN37</accession>
<dbReference type="GO" id="GO:0031499">
    <property type="term" value="C:TRAMP complex"/>
    <property type="evidence" value="ECO:0007669"/>
    <property type="project" value="TreeGrafter"/>
</dbReference>
<dbReference type="Pfam" id="PF22600">
    <property type="entry name" value="MTPAP-like_central"/>
    <property type="match status" value="1"/>
</dbReference>
<protein>
    <recommendedName>
        <fullName evidence="1">Poly(A) RNA polymerase mitochondrial-like central palm domain-containing protein</fullName>
    </recommendedName>
</protein>
<dbReference type="SUPFAM" id="SSF81301">
    <property type="entry name" value="Nucleotidyltransferase"/>
    <property type="match status" value="1"/>
</dbReference>
<dbReference type="PANTHER" id="PTHR23092">
    <property type="entry name" value="POLY(A) RNA POLYMERASE"/>
    <property type="match status" value="1"/>
</dbReference>
<dbReference type="GO" id="GO:0031123">
    <property type="term" value="P:RNA 3'-end processing"/>
    <property type="evidence" value="ECO:0007669"/>
    <property type="project" value="TreeGrafter"/>
</dbReference>
<dbReference type="InterPro" id="IPR045862">
    <property type="entry name" value="Trf4-like"/>
</dbReference>
<dbReference type="PANTHER" id="PTHR23092:SF15">
    <property type="entry name" value="INACTIVE NON-CANONICAL POLY(A) RNA POLYMERASE PROTEIN TRF4-2-RELATED"/>
    <property type="match status" value="1"/>
</dbReference>
<feature type="domain" description="Poly(A) RNA polymerase mitochondrial-like central palm" evidence="1">
    <location>
        <begin position="126"/>
        <end position="192"/>
    </location>
</feature>
<sequence length="226" mass="24928">MGKRRREQLNADAERLQVQRLGELVDRENALLLSDLPAQYQAAFAQPLRTESKLRKYLEGLDGFELCEGDKPGTHCLRRKASEQPQKKARREVRTTAENVISVEASPAPQSEFNPVRRAASPLQKLHDEILAFRDVVAPSSTERAAREDAFRTLERAAKSCWPRCEAKVFGSALTKLELPSSDVDVVVFGAPVDKGSGGVAKRLRTLASALEDLGAIAPRYGTVSF</sequence>
<dbReference type="EMBL" id="HBIW01004834">
    <property type="protein sequence ID" value="CAE0688500.1"/>
    <property type="molecule type" value="Transcribed_RNA"/>
</dbReference>
<evidence type="ECO:0000313" key="2">
    <source>
        <dbReference type="EMBL" id="CAE0688500.1"/>
    </source>
</evidence>
<reference evidence="2" key="1">
    <citation type="submission" date="2021-01" db="EMBL/GenBank/DDBJ databases">
        <authorList>
            <person name="Corre E."/>
            <person name="Pelletier E."/>
            <person name="Niang G."/>
            <person name="Scheremetjew M."/>
            <person name="Finn R."/>
            <person name="Kale V."/>
            <person name="Holt S."/>
            <person name="Cochrane G."/>
            <person name="Meng A."/>
            <person name="Brown T."/>
            <person name="Cohen L."/>
        </authorList>
    </citation>
    <scope>NUCLEOTIDE SEQUENCE</scope>
    <source>
        <strain evidence="2">CCMP1756</strain>
    </source>
</reference>
<organism evidence="2">
    <name type="scientific">Pelagomonas calceolata</name>
    <dbReference type="NCBI Taxonomy" id="35677"/>
    <lineage>
        <taxon>Eukaryota</taxon>
        <taxon>Sar</taxon>
        <taxon>Stramenopiles</taxon>
        <taxon>Ochrophyta</taxon>
        <taxon>Pelagophyceae</taxon>
        <taxon>Pelagomonadales</taxon>
        <taxon>Pelagomonadaceae</taxon>
        <taxon>Pelagomonas</taxon>
    </lineage>
</organism>
<gene>
    <name evidence="2" type="ORF">PCAL00307_LOCUS3934</name>
</gene>
<name>A0A7S3ZN37_9STRA</name>
<dbReference type="GO" id="GO:0005730">
    <property type="term" value="C:nucleolus"/>
    <property type="evidence" value="ECO:0007669"/>
    <property type="project" value="TreeGrafter"/>
</dbReference>
<dbReference type="GO" id="GO:1990817">
    <property type="term" value="F:poly(A) RNA polymerase activity"/>
    <property type="evidence" value="ECO:0007669"/>
    <property type="project" value="InterPro"/>
</dbReference>
<dbReference type="InterPro" id="IPR043519">
    <property type="entry name" value="NT_sf"/>
</dbReference>
<dbReference type="GO" id="GO:0003729">
    <property type="term" value="F:mRNA binding"/>
    <property type="evidence" value="ECO:0007669"/>
    <property type="project" value="TreeGrafter"/>
</dbReference>
<evidence type="ECO:0000259" key="1">
    <source>
        <dbReference type="Pfam" id="PF22600"/>
    </source>
</evidence>
<dbReference type="GO" id="GO:0043634">
    <property type="term" value="P:polyadenylation-dependent ncRNA catabolic process"/>
    <property type="evidence" value="ECO:0007669"/>
    <property type="project" value="TreeGrafter"/>
</dbReference>
<dbReference type="InterPro" id="IPR054708">
    <property type="entry name" value="MTPAP-like_central"/>
</dbReference>
<dbReference type="AlphaFoldDB" id="A0A7S3ZN37"/>
<dbReference type="Gene3D" id="3.30.460.10">
    <property type="entry name" value="Beta Polymerase, domain 2"/>
    <property type="match status" value="1"/>
</dbReference>